<reference evidence="2 3" key="1">
    <citation type="submission" date="2014-06" db="EMBL/GenBank/DDBJ databases">
        <title>The Genome of the Aflatoxigenic Filamentous Fungus Aspergillus nomius.</title>
        <authorList>
            <person name="Moore M.G."/>
            <person name="Shannon B.M."/>
            <person name="Brian M.M."/>
        </authorList>
    </citation>
    <scope>NUCLEOTIDE SEQUENCE [LARGE SCALE GENOMIC DNA]</scope>
    <source>
        <strain evidence="2 3">NRRL 13137</strain>
    </source>
</reference>
<dbReference type="OrthoDB" id="4442531at2759"/>
<dbReference type="Proteomes" id="UP000037505">
    <property type="component" value="Unassembled WGS sequence"/>
</dbReference>
<dbReference type="EMBL" id="JNOM01000374">
    <property type="protein sequence ID" value="KNG82132.1"/>
    <property type="molecule type" value="Genomic_DNA"/>
</dbReference>
<gene>
    <name evidence="2" type="ORF">ANOM_009860</name>
</gene>
<feature type="compositionally biased region" description="Basic and acidic residues" evidence="1">
    <location>
        <begin position="231"/>
        <end position="243"/>
    </location>
</feature>
<organism evidence="2 3">
    <name type="scientific">Aspergillus nomiae NRRL (strain ATCC 15546 / NRRL 13137 / CBS 260.88 / M93)</name>
    <dbReference type="NCBI Taxonomy" id="1509407"/>
    <lineage>
        <taxon>Eukaryota</taxon>
        <taxon>Fungi</taxon>
        <taxon>Dikarya</taxon>
        <taxon>Ascomycota</taxon>
        <taxon>Pezizomycotina</taxon>
        <taxon>Eurotiomycetes</taxon>
        <taxon>Eurotiomycetidae</taxon>
        <taxon>Eurotiales</taxon>
        <taxon>Aspergillaceae</taxon>
        <taxon>Aspergillus</taxon>
        <taxon>Aspergillus subgen. Circumdati</taxon>
    </lineage>
</organism>
<dbReference type="AlphaFoldDB" id="A0A0L1IRL9"/>
<dbReference type="GeneID" id="26811664"/>
<evidence type="ECO:0000313" key="3">
    <source>
        <dbReference type="Proteomes" id="UP000037505"/>
    </source>
</evidence>
<comment type="caution">
    <text evidence="2">The sequence shown here is derived from an EMBL/GenBank/DDBJ whole genome shotgun (WGS) entry which is preliminary data.</text>
</comment>
<protein>
    <submittedName>
        <fullName evidence="2">Uncharacterized protein</fullName>
    </submittedName>
</protein>
<evidence type="ECO:0000256" key="1">
    <source>
        <dbReference type="SAM" id="MobiDB-lite"/>
    </source>
</evidence>
<dbReference type="RefSeq" id="XP_015403055.1">
    <property type="nucleotide sequence ID" value="XM_015555116.1"/>
</dbReference>
<proteinExistence type="predicted"/>
<sequence length="333" mass="37429">MSTDNLQAFLEIASKEPKEQVAAGQVPMPPVLLFAPRNHAGNRLHTELLEMTGKIFLELGESLIKKRTYNRIETADEVLQAMVDVANATQTSIIGGGSVSKLVDVRPPANISINRDIPREDVHRELLNVLFSHLAPDKQTLRELDHQLQQFVKAFSELPTQADGKNILFTFLANQVHRDNIGTEKSPIYEDVQSIVLNTIRMPTEVYRELVAKNEKPVTSSAVTATSSTNRPERHASTREQEPARQSTEQRTSFLDMLRNALGVANDSESDSEPDPPEDNVTLKMDYRIITVKLKPKKFKKAQEDIDESMRRVVKMGAKEYGESITKVLYVPK</sequence>
<feature type="region of interest" description="Disordered" evidence="1">
    <location>
        <begin position="217"/>
        <end position="251"/>
    </location>
</feature>
<keyword evidence="3" id="KW-1185">Reference proteome</keyword>
<feature type="compositionally biased region" description="Low complexity" evidence="1">
    <location>
        <begin position="218"/>
        <end position="229"/>
    </location>
</feature>
<evidence type="ECO:0000313" key="2">
    <source>
        <dbReference type="EMBL" id="KNG82132.1"/>
    </source>
</evidence>
<accession>A0A0L1IRL9</accession>
<name>A0A0L1IRL9_ASPN3</name>